<organism evidence="1 2">
    <name type="scientific">Spirosoma terrae</name>
    <dbReference type="NCBI Taxonomy" id="1968276"/>
    <lineage>
        <taxon>Bacteria</taxon>
        <taxon>Pseudomonadati</taxon>
        <taxon>Bacteroidota</taxon>
        <taxon>Cytophagia</taxon>
        <taxon>Cytophagales</taxon>
        <taxon>Cytophagaceae</taxon>
        <taxon>Spirosoma</taxon>
    </lineage>
</organism>
<dbReference type="AlphaFoldDB" id="A0A6L9L982"/>
<evidence type="ECO:0000313" key="2">
    <source>
        <dbReference type="Proteomes" id="UP000474175"/>
    </source>
</evidence>
<gene>
    <name evidence="1" type="ORF">GK108_12480</name>
</gene>
<dbReference type="RefSeq" id="WP_163948205.1">
    <property type="nucleotide sequence ID" value="NZ_JAAFZH010000004.1"/>
</dbReference>
<protein>
    <submittedName>
        <fullName evidence="1">Uncharacterized protein</fullName>
    </submittedName>
</protein>
<comment type="caution">
    <text evidence="1">The sequence shown here is derived from an EMBL/GenBank/DDBJ whole genome shotgun (WGS) entry which is preliminary data.</text>
</comment>
<keyword evidence="2" id="KW-1185">Reference proteome</keyword>
<name>A0A6L9L982_9BACT</name>
<proteinExistence type="predicted"/>
<accession>A0A6L9L982</accession>
<dbReference type="Proteomes" id="UP000474175">
    <property type="component" value="Unassembled WGS sequence"/>
</dbReference>
<reference evidence="1 2" key="1">
    <citation type="submission" date="2020-02" db="EMBL/GenBank/DDBJ databases">
        <title>Draft genome sequence of two Spirosoma agri KCTC 52727 and Spirosoma terrae KCTC 52035.</title>
        <authorList>
            <person name="Rojas J."/>
            <person name="Ambika Manirajan B."/>
            <person name="Suarez C."/>
            <person name="Ratering S."/>
            <person name="Schnell S."/>
        </authorList>
    </citation>
    <scope>NUCLEOTIDE SEQUENCE [LARGE SCALE GENOMIC DNA]</scope>
    <source>
        <strain evidence="1 2">KCTC 52035</strain>
    </source>
</reference>
<dbReference type="EMBL" id="JAAFZH010000004">
    <property type="protein sequence ID" value="NDU95691.1"/>
    <property type="molecule type" value="Genomic_DNA"/>
</dbReference>
<sequence length="202" mass="22941">MTHTSELIVELLVNHFEKEDQGSYDLSPIVFENGWTVHGVFRNEDKTWSVSYSTPHLFGAMDDIEIQYLCEEELFLLANAFIPIATPVFAEGIPIYGEDVKGLPMGMYLGLFHGFVSELDRQRKQDWGSCGPIIGPLSYAQNTYRGHLKYQFAIGYEDRAKLYGLEPEGMLDITEGVLQYQGFGYGDWTCHPVNLPEKTNNQ</sequence>
<evidence type="ECO:0000313" key="1">
    <source>
        <dbReference type="EMBL" id="NDU95691.1"/>
    </source>
</evidence>